<dbReference type="Pfam" id="PF17162">
    <property type="entry name" value="DUF5118"/>
    <property type="match status" value="1"/>
</dbReference>
<evidence type="ECO:0000259" key="4">
    <source>
        <dbReference type="Pfam" id="PF17162"/>
    </source>
</evidence>
<evidence type="ECO:0000259" key="3">
    <source>
        <dbReference type="Pfam" id="PF17148"/>
    </source>
</evidence>
<dbReference type="Pfam" id="PF17148">
    <property type="entry name" value="DUF5117"/>
    <property type="match status" value="1"/>
</dbReference>
<dbReference type="AlphaFoldDB" id="A0A6I6G7A2"/>
<dbReference type="PANTHER" id="PTHR38478">
    <property type="entry name" value="PEPTIDASE M1A AND M12B"/>
    <property type="match status" value="1"/>
</dbReference>
<dbReference type="EMBL" id="CP046566">
    <property type="protein sequence ID" value="QGW27363.1"/>
    <property type="molecule type" value="Genomic_DNA"/>
</dbReference>
<protein>
    <submittedName>
        <fullName evidence="5">DUF5117 domain-containing protein</fullName>
    </submittedName>
</protein>
<feature type="domain" description="DUF5118" evidence="4">
    <location>
        <begin position="60"/>
        <end position="108"/>
    </location>
</feature>
<sequence>MINKYIKLVCVAMVAGSMMAAQAQDRRTPPPTPPTNGGTAPTGAPNGTARPTMPPASKGPKPYKEVVTDKAKSQSGLFKVHFVDDKYLLEIADNMLGRDLLVVNRIGKGAAGVRNGFSGFAGDIISESVIRFEKGPEDKIFLNKISFRERATDSTNGMYRSVLNSSIQPILYAFKIEAFGKDSTSSVIDVTSLLNSDNDLLFFDAGDKRSFSLGGVQPDKSYIVSVKTFPNNLNIRTVKTYSRGGAAPSALGGAAASFRIWQQF</sequence>
<keyword evidence="6" id="KW-1185">Reference proteome</keyword>
<dbReference type="InterPro" id="IPR033413">
    <property type="entry name" value="DUF5117"/>
</dbReference>
<dbReference type="KEGG" id="fls:GLV81_03925"/>
<gene>
    <name evidence="5" type="ORF">GLV81_03925</name>
</gene>
<evidence type="ECO:0000256" key="2">
    <source>
        <dbReference type="SAM" id="SignalP"/>
    </source>
</evidence>
<feature type="domain" description="DUF5117" evidence="3">
    <location>
        <begin position="122"/>
        <end position="246"/>
    </location>
</feature>
<evidence type="ECO:0000313" key="6">
    <source>
        <dbReference type="Proteomes" id="UP000426027"/>
    </source>
</evidence>
<evidence type="ECO:0000256" key="1">
    <source>
        <dbReference type="SAM" id="MobiDB-lite"/>
    </source>
</evidence>
<accession>A0A6I6G7A2</accession>
<organism evidence="5 6">
    <name type="scientific">Phnomibacter ginsenosidimutans</name>
    <dbReference type="NCBI Taxonomy" id="2676868"/>
    <lineage>
        <taxon>Bacteria</taxon>
        <taxon>Pseudomonadati</taxon>
        <taxon>Bacteroidota</taxon>
        <taxon>Chitinophagia</taxon>
        <taxon>Chitinophagales</taxon>
        <taxon>Chitinophagaceae</taxon>
        <taxon>Phnomibacter</taxon>
    </lineage>
</organism>
<reference evidence="5 6" key="1">
    <citation type="submission" date="2019-11" db="EMBL/GenBank/DDBJ databases">
        <authorList>
            <person name="Im W.T."/>
        </authorList>
    </citation>
    <scope>NUCLEOTIDE SEQUENCE [LARGE SCALE GENOMIC DNA]</scope>
    <source>
        <strain evidence="5 6">SB-02</strain>
    </source>
</reference>
<dbReference type="PANTHER" id="PTHR38478:SF1">
    <property type="entry name" value="ZINC DEPENDENT METALLOPROTEASE DOMAIN LIPOPROTEIN"/>
    <property type="match status" value="1"/>
</dbReference>
<feature type="chain" id="PRO_5026118051" evidence="2">
    <location>
        <begin position="24"/>
        <end position="264"/>
    </location>
</feature>
<proteinExistence type="predicted"/>
<keyword evidence="2" id="KW-0732">Signal</keyword>
<dbReference type="InterPro" id="IPR033428">
    <property type="entry name" value="DUF5118"/>
</dbReference>
<dbReference type="Proteomes" id="UP000426027">
    <property type="component" value="Chromosome"/>
</dbReference>
<feature type="signal peptide" evidence="2">
    <location>
        <begin position="1"/>
        <end position="23"/>
    </location>
</feature>
<evidence type="ECO:0000313" key="5">
    <source>
        <dbReference type="EMBL" id="QGW27363.1"/>
    </source>
</evidence>
<name>A0A6I6G7A2_9BACT</name>
<feature type="region of interest" description="Disordered" evidence="1">
    <location>
        <begin position="22"/>
        <end position="63"/>
    </location>
</feature>
<feature type="compositionally biased region" description="Low complexity" evidence="1">
    <location>
        <begin position="35"/>
        <end position="51"/>
    </location>
</feature>
<dbReference type="RefSeq" id="WP_157477060.1">
    <property type="nucleotide sequence ID" value="NZ_CP046566.1"/>
</dbReference>